<comment type="caution">
    <text evidence="1">The sequence shown here is derived from an EMBL/GenBank/DDBJ whole genome shotgun (WGS) entry which is preliminary data.</text>
</comment>
<sequence length="86" mass="9277">MSDTRRRPLSLIVGDELIAEPCREVGRAEMTQIVVEVTELRPQHQSEDPGLACALAETYDAAPAGRVGIGCDVEATVAKRKFGPAR</sequence>
<dbReference type="RefSeq" id="WP_016558449.1">
    <property type="nucleotide sequence ID" value="NZ_AEYE02000038.1"/>
</dbReference>
<name>S3H4J6_9HYPH</name>
<keyword evidence="2" id="KW-1185">Reference proteome</keyword>
<gene>
    <name evidence="1" type="ORF">RGCCGE502_32801</name>
</gene>
<protein>
    <submittedName>
        <fullName evidence="1">Uncharacterized protein</fullName>
    </submittedName>
</protein>
<keyword evidence="1" id="KW-0614">Plasmid</keyword>
<dbReference type="EMBL" id="AEYE02000038">
    <property type="protein sequence ID" value="EPE93679.1"/>
    <property type="molecule type" value="Genomic_DNA"/>
</dbReference>
<accession>S3H4J6</accession>
<dbReference type="HOGENOM" id="CLU_2495700_0_0_5"/>
<reference evidence="1 2" key="1">
    <citation type="journal article" date="2012" name="J. Bacteriol.">
        <title>Genome sequence of Rhizobium grahamii CCGE502, a broad-host-range symbiont with low nodulation competitiveness in Phaseolus vulgaris.</title>
        <authorList>
            <person name="Althabegoiti M.J."/>
            <person name="Lozano L."/>
            <person name="Torres-Tejerizo G."/>
            <person name="Ormeno-Orrillo E."/>
            <person name="Rogel M.A."/>
            <person name="Gonzalez V."/>
            <person name="Martinez-Romero E."/>
        </authorList>
    </citation>
    <scope>NUCLEOTIDE SEQUENCE [LARGE SCALE GENOMIC DNA]</scope>
    <source>
        <strain evidence="1 2">CCGE 502</strain>
        <plasmid evidence="1">pRg502a</plasmid>
    </source>
</reference>
<dbReference type="Proteomes" id="UP000014411">
    <property type="component" value="Unassembled WGS sequence"/>
</dbReference>
<dbReference type="AlphaFoldDB" id="S3H4J6"/>
<evidence type="ECO:0000313" key="2">
    <source>
        <dbReference type="Proteomes" id="UP000014411"/>
    </source>
</evidence>
<proteinExistence type="predicted"/>
<organism evidence="1 2">
    <name type="scientific">Rhizobium grahamii CCGE 502</name>
    <dbReference type="NCBI Taxonomy" id="990285"/>
    <lineage>
        <taxon>Bacteria</taxon>
        <taxon>Pseudomonadati</taxon>
        <taxon>Pseudomonadota</taxon>
        <taxon>Alphaproteobacteria</taxon>
        <taxon>Hyphomicrobiales</taxon>
        <taxon>Rhizobiaceae</taxon>
        <taxon>Rhizobium/Agrobacterium group</taxon>
        <taxon>Rhizobium</taxon>
    </lineage>
</organism>
<geneLocation type="plasmid" evidence="1">
    <name>pRg502a</name>
</geneLocation>
<evidence type="ECO:0000313" key="1">
    <source>
        <dbReference type="EMBL" id="EPE93679.1"/>
    </source>
</evidence>